<dbReference type="OrthoDB" id="9791543at2"/>
<protein>
    <recommendedName>
        <fullName evidence="3">Zeta toxin</fullName>
    </recommendedName>
</protein>
<dbReference type="InterPro" id="IPR027417">
    <property type="entry name" value="P-loop_NTPase"/>
</dbReference>
<evidence type="ECO:0000313" key="2">
    <source>
        <dbReference type="Proteomes" id="UP000011980"/>
    </source>
</evidence>
<name>M6F3R7_9LEPT</name>
<dbReference type="RefSeq" id="WP_020763927.1">
    <property type="nucleotide sequence ID" value="NZ_ANCE01000186.1"/>
</dbReference>
<accession>M6F3R7</accession>
<dbReference type="Proteomes" id="UP000011980">
    <property type="component" value="Unassembled WGS sequence"/>
</dbReference>
<dbReference type="PATRIC" id="fig|1240687.3.peg.3718"/>
<sequence>MSKIRLRIFAGPNGSGKTTFVQNFPNLGDNIKLGVYINADDIEASLKKEHRLALASYSVSVTTEEIQNYFKESKFSPIKSGQPDLWKSFQCRDGYLEVIPNQPIDSYIAADLAEFFRLEMIKNKIPFSFETVMSDRRKIDFIRFAKSNGYTIYLYYFCTEDPEININRVQNRVGQKGHGVPEAKIRSRYSASLKNLKEAVSLSDRAYLFDSTEEFAYLFSEISEGKHVRILDSTKVPNWFSDHLGPK</sequence>
<gene>
    <name evidence="1" type="ORF">LEP1GSC008_3285</name>
</gene>
<evidence type="ECO:0008006" key="3">
    <source>
        <dbReference type="Google" id="ProtNLM"/>
    </source>
</evidence>
<reference evidence="1 2" key="1">
    <citation type="submission" date="2013-01" db="EMBL/GenBank/DDBJ databases">
        <authorList>
            <person name="Harkins D.M."/>
            <person name="Durkin A.S."/>
            <person name="Brinkac L.M."/>
            <person name="Haft D.H."/>
            <person name="Selengut J.D."/>
            <person name="Sanka R."/>
            <person name="DePew J."/>
            <person name="Purushe J."/>
            <person name="Galloway R.L."/>
            <person name="Vinetz J.M."/>
            <person name="Sutton G.G."/>
            <person name="Nierman W.C."/>
            <person name="Fouts D.E."/>
        </authorList>
    </citation>
    <scope>NUCLEOTIDE SEQUENCE [LARGE SCALE GENOMIC DNA]</scope>
    <source>
        <strain evidence="1 2">Nikolaevo</strain>
    </source>
</reference>
<comment type="caution">
    <text evidence="1">The sequence shown here is derived from an EMBL/GenBank/DDBJ whole genome shotgun (WGS) entry which is preliminary data.</text>
</comment>
<dbReference type="PANTHER" id="PTHR39206:SF1">
    <property type="entry name" value="SLL8004 PROTEIN"/>
    <property type="match status" value="1"/>
</dbReference>
<dbReference type="PANTHER" id="PTHR39206">
    <property type="entry name" value="SLL8004 PROTEIN"/>
    <property type="match status" value="1"/>
</dbReference>
<dbReference type="AlphaFoldDB" id="M6F3R7"/>
<dbReference type="EMBL" id="ANCE01000186">
    <property type="protein sequence ID" value="EMK21747.1"/>
    <property type="molecule type" value="Genomic_DNA"/>
</dbReference>
<proteinExistence type="predicted"/>
<dbReference type="SUPFAM" id="SSF52540">
    <property type="entry name" value="P-loop containing nucleoside triphosphate hydrolases"/>
    <property type="match status" value="1"/>
</dbReference>
<dbReference type="Gene3D" id="3.40.50.300">
    <property type="entry name" value="P-loop containing nucleotide triphosphate hydrolases"/>
    <property type="match status" value="1"/>
</dbReference>
<evidence type="ECO:0000313" key="1">
    <source>
        <dbReference type="EMBL" id="EMK21747.1"/>
    </source>
</evidence>
<organism evidence="1 2">
    <name type="scientific">Leptospira kirschneri serovar Bulgarica str. Nikolaevo</name>
    <dbReference type="NCBI Taxonomy" id="1240687"/>
    <lineage>
        <taxon>Bacteria</taxon>
        <taxon>Pseudomonadati</taxon>
        <taxon>Spirochaetota</taxon>
        <taxon>Spirochaetia</taxon>
        <taxon>Leptospirales</taxon>
        <taxon>Leptospiraceae</taxon>
        <taxon>Leptospira</taxon>
    </lineage>
</organism>